<dbReference type="FunFam" id="3.20.10.10:FF:000002">
    <property type="entry name" value="D-alanine aminotransferase"/>
    <property type="match status" value="1"/>
</dbReference>
<evidence type="ECO:0008006" key="5">
    <source>
        <dbReference type="Google" id="ProtNLM"/>
    </source>
</evidence>
<dbReference type="Gene3D" id="3.20.10.10">
    <property type="entry name" value="D-amino Acid Aminotransferase, subunit A, domain 2"/>
    <property type="match status" value="1"/>
</dbReference>
<dbReference type="EMBL" id="UINC01106385">
    <property type="protein sequence ID" value="SVC71012.1"/>
    <property type="molecule type" value="Genomic_DNA"/>
</dbReference>
<dbReference type="InterPro" id="IPR043131">
    <property type="entry name" value="BCAT-like_N"/>
</dbReference>
<evidence type="ECO:0000256" key="2">
    <source>
        <dbReference type="ARBA" id="ARBA00009320"/>
    </source>
</evidence>
<dbReference type="GO" id="GO:0003824">
    <property type="term" value="F:catalytic activity"/>
    <property type="evidence" value="ECO:0007669"/>
    <property type="project" value="InterPro"/>
</dbReference>
<keyword evidence="3" id="KW-0663">Pyridoxal phosphate</keyword>
<organism evidence="4">
    <name type="scientific">marine metagenome</name>
    <dbReference type="NCBI Taxonomy" id="408172"/>
    <lineage>
        <taxon>unclassified sequences</taxon>
        <taxon>metagenomes</taxon>
        <taxon>ecological metagenomes</taxon>
    </lineage>
</organism>
<gene>
    <name evidence="4" type="ORF">METZ01_LOCUS323866</name>
</gene>
<reference evidence="4" key="1">
    <citation type="submission" date="2018-05" db="EMBL/GenBank/DDBJ databases">
        <authorList>
            <person name="Lanie J.A."/>
            <person name="Ng W.-L."/>
            <person name="Kazmierczak K.M."/>
            <person name="Andrzejewski T.M."/>
            <person name="Davidsen T.M."/>
            <person name="Wayne K.J."/>
            <person name="Tettelin H."/>
            <person name="Glass J.I."/>
            <person name="Rusch D."/>
            <person name="Podicherti R."/>
            <person name="Tsui H.-C.T."/>
            <person name="Winkler M.E."/>
        </authorList>
    </citation>
    <scope>NUCLEOTIDE SEQUENCE</scope>
</reference>
<dbReference type="PANTHER" id="PTHR42743:SF11">
    <property type="entry name" value="AMINODEOXYCHORISMATE LYASE"/>
    <property type="match status" value="1"/>
</dbReference>
<proteinExistence type="inferred from homology"/>
<dbReference type="Gene3D" id="3.30.470.10">
    <property type="match status" value="1"/>
</dbReference>
<dbReference type="InterPro" id="IPR036038">
    <property type="entry name" value="Aminotransferase-like"/>
</dbReference>
<dbReference type="GO" id="GO:0008652">
    <property type="term" value="P:amino acid biosynthetic process"/>
    <property type="evidence" value="ECO:0007669"/>
    <property type="project" value="UniProtKB-ARBA"/>
</dbReference>
<dbReference type="AlphaFoldDB" id="A0A382PGB8"/>
<comment type="similarity">
    <text evidence="2">Belongs to the class-IV pyridoxal-phosphate-dependent aminotransferase family.</text>
</comment>
<dbReference type="PANTHER" id="PTHR42743">
    <property type="entry name" value="AMINO-ACID AMINOTRANSFERASE"/>
    <property type="match status" value="1"/>
</dbReference>
<feature type="non-terminal residue" evidence="4">
    <location>
        <position position="282"/>
    </location>
</feature>
<comment type="cofactor">
    <cofactor evidence="1">
        <name>pyridoxal 5'-phosphate</name>
        <dbReference type="ChEBI" id="CHEBI:597326"/>
    </cofactor>
</comment>
<evidence type="ECO:0000256" key="3">
    <source>
        <dbReference type="ARBA" id="ARBA00022898"/>
    </source>
</evidence>
<sequence length="282" mass="31157">MGTHEYEEDPRNESVLISVNGELFERNEAKVSVFDAGFLLGDGVWESFRLHNGKIAFLEDHLDRLFHGAEDISLDPYRSKEEIREEIHRVVEANGMHDEVHLRLILSRGLKPTPYQAPWVISGSPTMVIIPEYKKANPKRANEGISLVSVDIRRCGPEVQNPRINSLSKHNCIAACIDAAARGGDEGLMLDPEGFVSTCNSTHFFMVNGGEVWTSTGKYCLDGITRRKVLDLCDANDIPAFERNFGFEEVRSADEAFVTGTFAGLTPVVSFDGEPISGGSKG</sequence>
<protein>
    <recommendedName>
        <fullName evidence="5">Aminotransferase class IV</fullName>
    </recommendedName>
</protein>
<dbReference type="SUPFAM" id="SSF56752">
    <property type="entry name" value="D-aminoacid aminotransferase-like PLP-dependent enzymes"/>
    <property type="match status" value="1"/>
</dbReference>
<dbReference type="InterPro" id="IPR050571">
    <property type="entry name" value="Class-IV_PLP-Dep_Aminotrnsfr"/>
</dbReference>
<evidence type="ECO:0000256" key="1">
    <source>
        <dbReference type="ARBA" id="ARBA00001933"/>
    </source>
</evidence>
<dbReference type="InterPro" id="IPR043132">
    <property type="entry name" value="BCAT-like_C"/>
</dbReference>
<dbReference type="GO" id="GO:0046394">
    <property type="term" value="P:carboxylic acid biosynthetic process"/>
    <property type="evidence" value="ECO:0007669"/>
    <property type="project" value="UniProtKB-ARBA"/>
</dbReference>
<evidence type="ECO:0000313" key="4">
    <source>
        <dbReference type="EMBL" id="SVC71012.1"/>
    </source>
</evidence>
<dbReference type="InterPro" id="IPR001544">
    <property type="entry name" value="Aminotrans_IV"/>
</dbReference>
<accession>A0A382PGB8</accession>
<name>A0A382PGB8_9ZZZZ</name>
<dbReference type="Pfam" id="PF01063">
    <property type="entry name" value="Aminotran_4"/>
    <property type="match status" value="1"/>
</dbReference>